<feature type="compositionally biased region" description="Basic and acidic residues" evidence="1">
    <location>
        <begin position="326"/>
        <end position="349"/>
    </location>
</feature>
<organism evidence="3 4">
    <name type="scientific">Septoria linicola</name>
    <dbReference type="NCBI Taxonomy" id="215465"/>
    <lineage>
        <taxon>Eukaryota</taxon>
        <taxon>Fungi</taxon>
        <taxon>Dikarya</taxon>
        <taxon>Ascomycota</taxon>
        <taxon>Pezizomycotina</taxon>
        <taxon>Dothideomycetes</taxon>
        <taxon>Dothideomycetidae</taxon>
        <taxon>Mycosphaerellales</taxon>
        <taxon>Mycosphaerellaceae</taxon>
        <taxon>Septoria</taxon>
    </lineage>
</organism>
<evidence type="ECO:0000313" key="3">
    <source>
        <dbReference type="EMBL" id="USW53801.1"/>
    </source>
</evidence>
<name>A0A9Q9B015_9PEZI</name>
<proteinExistence type="predicted"/>
<keyword evidence="4" id="KW-1185">Reference proteome</keyword>
<feature type="compositionally biased region" description="Polar residues" evidence="1">
    <location>
        <begin position="240"/>
        <end position="250"/>
    </location>
</feature>
<dbReference type="AlphaFoldDB" id="A0A9Q9B015"/>
<gene>
    <name evidence="3" type="ORF">Slin15195_G071200</name>
</gene>
<evidence type="ECO:0000256" key="2">
    <source>
        <dbReference type="SAM" id="Phobius"/>
    </source>
</evidence>
<evidence type="ECO:0000313" key="4">
    <source>
        <dbReference type="Proteomes" id="UP001056384"/>
    </source>
</evidence>
<reference evidence="3" key="1">
    <citation type="submission" date="2022-06" db="EMBL/GenBank/DDBJ databases">
        <title>Complete genome sequences of two strains of the flax pathogen Septoria linicola.</title>
        <authorList>
            <person name="Lapalu N."/>
            <person name="Simon A."/>
            <person name="Demenou B."/>
            <person name="Paumier D."/>
            <person name="Guillot M.-P."/>
            <person name="Gout L."/>
            <person name="Valade R."/>
        </authorList>
    </citation>
    <scope>NUCLEOTIDE SEQUENCE</scope>
    <source>
        <strain evidence="3">SE15195</strain>
    </source>
</reference>
<feature type="transmembrane region" description="Helical" evidence="2">
    <location>
        <begin position="29"/>
        <end position="49"/>
    </location>
</feature>
<accession>A0A9Q9B015</accession>
<dbReference type="EMBL" id="CP099422">
    <property type="protein sequence ID" value="USW53801.1"/>
    <property type="molecule type" value="Genomic_DNA"/>
</dbReference>
<dbReference type="Proteomes" id="UP001056384">
    <property type="component" value="Chromosome 5"/>
</dbReference>
<feature type="compositionally biased region" description="Polar residues" evidence="1">
    <location>
        <begin position="298"/>
        <end position="311"/>
    </location>
</feature>
<feature type="region of interest" description="Disordered" evidence="1">
    <location>
        <begin position="200"/>
        <end position="349"/>
    </location>
</feature>
<keyword evidence="2" id="KW-0472">Membrane</keyword>
<keyword evidence="2" id="KW-0812">Transmembrane</keyword>
<evidence type="ECO:0000256" key="1">
    <source>
        <dbReference type="SAM" id="MobiDB-lite"/>
    </source>
</evidence>
<keyword evidence="2" id="KW-1133">Transmembrane helix</keyword>
<sequence>MGVLNLRIRQATEDSNNEEGGGLDTHAQIAIGVIVPVIVLLGGLIYFIWRTERRRQNAKTETDKTHPSRLHEFLRRKDAMRGSRLIDSPKMEHIRPEMDHSHRHEVGDASFMHELEDARSPIYEINKPLPSHPARKDSAINSPTELDHSQVTFPRAQTGLYEAPARPQRYSAAEMSAYNPIDMRQSTASSVYRHSTLGTIRHSAVSPPPPPSSGNGWRASLQPNSFLGGFANKRDRRVSKATSSRYSKQDFTMMEPHSTRHSRSHRGSEGDDEEEGKRSDDSAISPPVSAISEMDLSRQPSQNFGHNSQRVSAVPSDSPAWMKRMSVQDEVKQKWKDSGELVGPGDHKI</sequence>
<protein>
    <submittedName>
        <fullName evidence="3">Uncharacterized protein</fullName>
    </submittedName>
</protein>